<accession>A0ACD4DCK6</accession>
<evidence type="ECO:0000313" key="2">
    <source>
        <dbReference type="Proteomes" id="UP001156484"/>
    </source>
</evidence>
<gene>
    <name evidence="1" type="ORF">OED52_13705</name>
</gene>
<dbReference type="EMBL" id="CP107551">
    <property type="protein sequence ID" value="UYP17727.1"/>
    <property type="molecule type" value="Genomic_DNA"/>
</dbReference>
<sequence length="597" mass="63763">MDPFTLPEELPAGIAELDELRTAATNAFNELSAIVEDGGDLTEEQFQQLRQLAGDITTIDNAIGAAREAEDARRAEIESLISQVNTATATDGDGEGGEATTAEDTIDNTDQEVEVSDEEAAAVVAEAEAAASEAATAVAASGAKRSTRFSGLQRTNPNVDVDKPKIGWRMDTNVFGYKPGYVGFSTLAEAVDSVRPGSRVRSSRPVRGGYSGVTLGRLDRNMPLVEDSHALVAAIEQATNEKNLPGGSLTAAGGWCAPSEQLYDFCEVPQATDLISLPEIAIKRGGIRWPIEPDLSEIFESFQFFFTEPQLEATDQQGNPTAIKECVEVPCPDEFEELRLKAVGYCVEAGILQNQGWPELIEWFLRSLTQEHFRAISRRTVLDMVAGSTAVTIPADSQIAAGSSVLNSLALMATNLRLDRGLGRTATIEGVAPSWLFEVIRADLANQAGLDAKAVTDTQVTSWLTTRNIALQFVGDWQTRGTGQPGNIATVAYPATVDILLYPAGTWFRSLSNVIELGAMYPKEQLQINRYTRFFTEDAIAVGKRCNKSLKVTVPICPSGAIGARQTISCNTPIVDDGETGGTGSGGTEGGGTEGQS</sequence>
<evidence type="ECO:0000313" key="1">
    <source>
        <dbReference type="EMBL" id="UYP17727.1"/>
    </source>
</evidence>
<name>A0ACD4DCK6_9NOCA</name>
<dbReference type="Proteomes" id="UP001156484">
    <property type="component" value="Chromosome"/>
</dbReference>
<organism evidence="1 2">
    <name type="scientific">Rhodococcus sacchari</name>
    <dbReference type="NCBI Taxonomy" id="2962047"/>
    <lineage>
        <taxon>Bacteria</taxon>
        <taxon>Bacillati</taxon>
        <taxon>Actinomycetota</taxon>
        <taxon>Actinomycetes</taxon>
        <taxon>Mycobacteriales</taxon>
        <taxon>Nocardiaceae</taxon>
        <taxon>Rhodococcus</taxon>
    </lineage>
</organism>
<keyword evidence="2" id="KW-1185">Reference proteome</keyword>
<protein>
    <submittedName>
        <fullName evidence="1">Major capsid protein</fullName>
    </submittedName>
</protein>
<reference evidence="1" key="1">
    <citation type="submission" date="2022-10" db="EMBL/GenBank/DDBJ databases">
        <title>Rhodococcus ferula Z13 complete genome.</title>
        <authorList>
            <person name="Long X."/>
            <person name="Zang M."/>
        </authorList>
    </citation>
    <scope>NUCLEOTIDE SEQUENCE</scope>
    <source>
        <strain evidence="1">Z13</strain>
    </source>
</reference>
<proteinExistence type="predicted"/>